<feature type="domain" description="Peptidase S1" evidence="7">
    <location>
        <begin position="15"/>
        <end position="284"/>
    </location>
</feature>
<dbReference type="InterPro" id="IPR018114">
    <property type="entry name" value="TRYPSIN_HIS"/>
</dbReference>
<evidence type="ECO:0000256" key="6">
    <source>
        <dbReference type="RuleBase" id="RU363034"/>
    </source>
</evidence>
<evidence type="ECO:0000256" key="2">
    <source>
        <dbReference type="ARBA" id="ARBA00022670"/>
    </source>
</evidence>
<dbReference type="SUPFAM" id="SSF50494">
    <property type="entry name" value="Trypsin-like serine proteases"/>
    <property type="match status" value="1"/>
</dbReference>
<name>A0A212EIT3_DANPL</name>
<evidence type="ECO:0000256" key="1">
    <source>
        <dbReference type="ARBA" id="ARBA00007664"/>
    </source>
</evidence>
<dbReference type="EMBL" id="AGBW02014595">
    <property type="protein sequence ID" value="OWR41370.1"/>
    <property type="molecule type" value="Genomic_DNA"/>
</dbReference>
<reference evidence="8 9" key="1">
    <citation type="journal article" date="2011" name="Cell">
        <title>The monarch butterfly genome yields insights into long-distance migration.</title>
        <authorList>
            <person name="Zhan S."/>
            <person name="Merlin C."/>
            <person name="Boore J.L."/>
            <person name="Reppert S.M."/>
        </authorList>
    </citation>
    <scope>NUCLEOTIDE SEQUENCE [LARGE SCALE GENOMIC DNA]</scope>
    <source>
        <strain evidence="8">F-2</strain>
    </source>
</reference>
<dbReference type="Proteomes" id="UP000007151">
    <property type="component" value="Unassembled WGS sequence"/>
</dbReference>
<gene>
    <name evidence="8" type="ORF">KGM_203644</name>
</gene>
<dbReference type="PROSITE" id="PS50240">
    <property type="entry name" value="TRYPSIN_DOM"/>
    <property type="match status" value="1"/>
</dbReference>
<dbReference type="GO" id="GO:0006508">
    <property type="term" value="P:proteolysis"/>
    <property type="evidence" value="ECO:0007669"/>
    <property type="project" value="UniProtKB-KW"/>
</dbReference>
<dbReference type="PANTHER" id="PTHR24276">
    <property type="entry name" value="POLYSERASE-RELATED"/>
    <property type="match status" value="1"/>
</dbReference>
<keyword evidence="2 6" id="KW-0645">Protease</keyword>
<dbReference type="InterPro" id="IPR001254">
    <property type="entry name" value="Trypsin_dom"/>
</dbReference>
<dbReference type="Gene3D" id="2.40.10.10">
    <property type="entry name" value="Trypsin-like serine proteases"/>
    <property type="match status" value="1"/>
</dbReference>
<dbReference type="InterPro" id="IPR009003">
    <property type="entry name" value="Peptidase_S1_PA"/>
</dbReference>
<keyword evidence="9" id="KW-1185">Reference proteome</keyword>
<protein>
    <submittedName>
        <fullName evidence="8">Sui m 6 allergen</fullName>
    </submittedName>
</protein>
<dbReference type="GO" id="GO:0004252">
    <property type="term" value="F:serine-type endopeptidase activity"/>
    <property type="evidence" value="ECO:0007669"/>
    <property type="project" value="InterPro"/>
</dbReference>
<dbReference type="Pfam" id="PF00089">
    <property type="entry name" value="Trypsin"/>
    <property type="match status" value="1"/>
</dbReference>
<comment type="caution">
    <text evidence="8">The sequence shown here is derived from an EMBL/GenBank/DDBJ whole genome shotgun (WGS) entry which is preliminary data.</text>
</comment>
<dbReference type="PRINTS" id="PR00722">
    <property type="entry name" value="CHYMOTRYPSIN"/>
</dbReference>
<dbReference type="InterPro" id="IPR033116">
    <property type="entry name" value="TRYPSIN_SER"/>
</dbReference>
<comment type="similarity">
    <text evidence="1">Belongs to the peptidase S1 family.</text>
</comment>
<dbReference type="InterPro" id="IPR043504">
    <property type="entry name" value="Peptidase_S1_PA_chymotrypsin"/>
</dbReference>
<dbReference type="InterPro" id="IPR001314">
    <property type="entry name" value="Peptidase_S1A"/>
</dbReference>
<sequence length="284" mass="30958">MDRGKSLKGTPARRVFGGSAAELKDFPAVCALLDRYFSVRCTATVISTHWVLTAAHCVTPRLAYVKYNTRRPASSEGNVTAIHYLYQHPKYKVLQKDEGRGIDVVGLHHDVGLVRTRDQIKLSTPSGFILAALRTNNPLDLFTEDVKVFGFGRTERSVLGEELFSVQLKLNGCERSDWIYCVCGVASRSKPQGVCSGDSGGPVLYNGVPVGVTSMGPVECTLGGEGPPPGATSVFTSLHPYTDTINATIFDTEATLRMRIIGGASAPYSRFVALTFYLMIVRWM</sequence>
<organism evidence="8 9">
    <name type="scientific">Danaus plexippus plexippus</name>
    <dbReference type="NCBI Taxonomy" id="278856"/>
    <lineage>
        <taxon>Eukaryota</taxon>
        <taxon>Metazoa</taxon>
        <taxon>Ecdysozoa</taxon>
        <taxon>Arthropoda</taxon>
        <taxon>Hexapoda</taxon>
        <taxon>Insecta</taxon>
        <taxon>Pterygota</taxon>
        <taxon>Neoptera</taxon>
        <taxon>Endopterygota</taxon>
        <taxon>Lepidoptera</taxon>
        <taxon>Glossata</taxon>
        <taxon>Ditrysia</taxon>
        <taxon>Papilionoidea</taxon>
        <taxon>Nymphalidae</taxon>
        <taxon>Danainae</taxon>
        <taxon>Danaini</taxon>
        <taxon>Danaina</taxon>
        <taxon>Danaus</taxon>
        <taxon>Danaus</taxon>
    </lineage>
</organism>
<dbReference type="InParanoid" id="A0A212EIT3"/>
<evidence type="ECO:0000256" key="3">
    <source>
        <dbReference type="ARBA" id="ARBA00022801"/>
    </source>
</evidence>
<dbReference type="AlphaFoldDB" id="A0A212EIT3"/>
<dbReference type="SMART" id="SM00020">
    <property type="entry name" value="Tryp_SPc"/>
    <property type="match status" value="1"/>
</dbReference>
<dbReference type="PANTHER" id="PTHR24276:SF98">
    <property type="entry name" value="FI18310P1-RELATED"/>
    <property type="match status" value="1"/>
</dbReference>
<evidence type="ECO:0000256" key="4">
    <source>
        <dbReference type="ARBA" id="ARBA00022825"/>
    </source>
</evidence>
<dbReference type="PROSITE" id="PS00134">
    <property type="entry name" value="TRYPSIN_HIS"/>
    <property type="match status" value="1"/>
</dbReference>
<dbReference type="PROSITE" id="PS00135">
    <property type="entry name" value="TRYPSIN_SER"/>
    <property type="match status" value="1"/>
</dbReference>
<evidence type="ECO:0000313" key="8">
    <source>
        <dbReference type="EMBL" id="OWR41370.1"/>
    </source>
</evidence>
<evidence type="ECO:0000313" key="9">
    <source>
        <dbReference type="Proteomes" id="UP000007151"/>
    </source>
</evidence>
<keyword evidence="4 6" id="KW-0720">Serine protease</keyword>
<dbReference type="eggNOG" id="KOG3627">
    <property type="taxonomic scope" value="Eukaryota"/>
</dbReference>
<keyword evidence="5" id="KW-1015">Disulfide bond</keyword>
<proteinExistence type="inferred from homology"/>
<evidence type="ECO:0000259" key="7">
    <source>
        <dbReference type="PROSITE" id="PS50240"/>
    </source>
</evidence>
<dbReference type="KEGG" id="dpl:KGM_203644"/>
<accession>A0A212EIT3</accession>
<keyword evidence="3 6" id="KW-0378">Hydrolase</keyword>
<evidence type="ECO:0000256" key="5">
    <source>
        <dbReference type="ARBA" id="ARBA00023157"/>
    </source>
</evidence>
<dbReference type="InterPro" id="IPR050430">
    <property type="entry name" value="Peptidase_S1"/>
</dbReference>